<evidence type="ECO:0000256" key="1">
    <source>
        <dbReference type="SAM" id="Phobius"/>
    </source>
</evidence>
<keyword evidence="3" id="KW-1185">Reference proteome</keyword>
<keyword evidence="1" id="KW-0472">Membrane</keyword>
<reference evidence="2" key="1">
    <citation type="submission" date="2022-06" db="EMBL/GenBank/DDBJ databases">
        <title>Genome sequencing of Brevibacillus sp. BB3-R1.</title>
        <authorList>
            <person name="Heo J."/>
            <person name="Lee D."/>
            <person name="Won M."/>
            <person name="Han B.-H."/>
            <person name="Hong S.-B."/>
            <person name="Kwon S.-W."/>
        </authorList>
    </citation>
    <scope>NUCLEOTIDE SEQUENCE</scope>
    <source>
        <strain evidence="2">BB3-R1</strain>
    </source>
</reference>
<keyword evidence="1" id="KW-1133">Transmembrane helix</keyword>
<dbReference type="EMBL" id="CP098755">
    <property type="protein sequence ID" value="USG66254.1"/>
    <property type="molecule type" value="Genomic_DNA"/>
</dbReference>
<sequence>METKTETQRQLEEAKKLKPESQDLKGTFIAVLLVGAIILLSWFGVFGLFLDRA</sequence>
<dbReference type="RefSeq" id="WP_251873367.1">
    <property type="nucleotide sequence ID" value="NZ_CP098755.1"/>
</dbReference>
<name>A0ABY4WHS2_9BACL</name>
<dbReference type="Proteomes" id="UP001056500">
    <property type="component" value="Chromosome"/>
</dbReference>
<accession>A0ABY4WHS2</accession>
<proteinExistence type="predicted"/>
<gene>
    <name evidence="2" type="ORF">NDK47_02655</name>
</gene>
<feature type="transmembrane region" description="Helical" evidence="1">
    <location>
        <begin position="28"/>
        <end position="50"/>
    </location>
</feature>
<keyword evidence="1" id="KW-0812">Transmembrane</keyword>
<evidence type="ECO:0000313" key="2">
    <source>
        <dbReference type="EMBL" id="USG66254.1"/>
    </source>
</evidence>
<organism evidence="2 3">
    <name type="scientific">Brevibacillus ruminantium</name>
    <dbReference type="NCBI Taxonomy" id="2950604"/>
    <lineage>
        <taxon>Bacteria</taxon>
        <taxon>Bacillati</taxon>
        <taxon>Bacillota</taxon>
        <taxon>Bacilli</taxon>
        <taxon>Bacillales</taxon>
        <taxon>Paenibacillaceae</taxon>
        <taxon>Brevibacillus</taxon>
    </lineage>
</organism>
<protein>
    <submittedName>
        <fullName evidence="2">Cytochrome c oxidase subunit 2A</fullName>
    </submittedName>
</protein>
<evidence type="ECO:0000313" key="3">
    <source>
        <dbReference type="Proteomes" id="UP001056500"/>
    </source>
</evidence>